<protein>
    <submittedName>
        <fullName evidence="3">Uncharacterized protein</fullName>
    </submittedName>
</protein>
<gene>
    <name evidence="3" type="ORF">BTR14_15270</name>
</gene>
<keyword evidence="2" id="KW-0472">Membrane</keyword>
<dbReference type="RefSeq" id="WP_081176783.1">
    <property type="nucleotide sequence ID" value="NZ_MSPX01000013.1"/>
</dbReference>
<keyword evidence="4" id="KW-1185">Reference proteome</keyword>
<proteinExistence type="predicted"/>
<dbReference type="EMBL" id="MSPX01000013">
    <property type="protein sequence ID" value="OQP85545.1"/>
    <property type="molecule type" value="Genomic_DNA"/>
</dbReference>
<feature type="transmembrane region" description="Helical" evidence="2">
    <location>
        <begin position="12"/>
        <end position="33"/>
    </location>
</feature>
<keyword evidence="2" id="KW-0812">Transmembrane</keyword>
<feature type="transmembrane region" description="Helical" evidence="2">
    <location>
        <begin position="59"/>
        <end position="77"/>
    </location>
</feature>
<comment type="caution">
    <text evidence="3">The sequence shown here is derived from an EMBL/GenBank/DDBJ whole genome shotgun (WGS) entry which is preliminary data.</text>
</comment>
<name>A0ABX3PBB3_9HYPH</name>
<evidence type="ECO:0000313" key="3">
    <source>
        <dbReference type="EMBL" id="OQP85545.1"/>
    </source>
</evidence>
<sequence>MKWVLIAWGGPMLFLSGWYVLSFYDLNFGLYFFSREMHDLVMEIYGGVLGLPSEAVPPLVGRALVVDTLLVFGLLALRRRRVLSAWVRRRILARAQAAGGQAVAAQSDASSDTAGASAVSLSSAP</sequence>
<organism evidence="3 4">
    <name type="scientific">Xaviernesmea rhizosphaerae</name>
    <dbReference type="NCBI Taxonomy" id="1672749"/>
    <lineage>
        <taxon>Bacteria</taxon>
        <taxon>Pseudomonadati</taxon>
        <taxon>Pseudomonadota</taxon>
        <taxon>Alphaproteobacteria</taxon>
        <taxon>Hyphomicrobiales</taxon>
        <taxon>Rhizobiaceae</taxon>
        <taxon>Rhizobium/Agrobacterium group</taxon>
        <taxon>Xaviernesmea</taxon>
    </lineage>
</organism>
<dbReference type="InterPro" id="IPR046087">
    <property type="entry name" value="DUF6105"/>
</dbReference>
<dbReference type="Proteomes" id="UP000192652">
    <property type="component" value="Unassembled WGS sequence"/>
</dbReference>
<feature type="region of interest" description="Disordered" evidence="1">
    <location>
        <begin position="100"/>
        <end position="125"/>
    </location>
</feature>
<reference evidence="3 4" key="1">
    <citation type="journal article" date="2017" name="Antonie Van Leeuwenhoek">
        <title>Rhizobium rhizosphaerae sp. nov., a novel species isolated from rice rhizosphere.</title>
        <authorList>
            <person name="Zhao J.J."/>
            <person name="Zhang J."/>
            <person name="Zhang R.J."/>
            <person name="Zhang C.W."/>
            <person name="Yin H.Q."/>
            <person name="Zhang X.X."/>
        </authorList>
    </citation>
    <scope>NUCLEOTIDE SEQUENCE [LARGE SCALE GENOMIC DNA]</scope>
    <source>
        <strain evidence="3 4">RD15</strain>
    </source>
</reference>
<evidence type="ECO:0000313" key="4">
    <source>
        <dbReference type="Proteomes" id="UP000192652"/>
    </source>
</evidence>
<keyword evidence="2" id="KW-1133">Transmembrane helix</keyword>
<evidence type="ECO:0000256" key="2">
    <source>
        <dbReference type="SAM" id="Phobius"/>
    </source>
</evidence>
<dbReference type="Pfam" id="PF19600">
    <property type="entry name" value="DUF6105"/>
    <property type="match status" value="1"/>
</dbReference>
<accession>A0ABX3PBB3</accession>
<evidence type="ECO:0000256" key="1">
    <source>
        <dbReference type="SAM" id="MobiDB-lite"/>
    </source>
</evidence>